<organism evidence="2 3">
    <name type="scientific">Tsukamurella soli</name>
    <dbReference type="NCBI Taxonomy" id="644556"/>
    <lineage>
        <taxon>Bacteria</taxon>
        <taxon>Bacillati</taxon>
        <taxon>Actinomycetota</taxon>
        <taxon>Actinomycetes</taxon>
        <taxon>Mycobacteriales</taxon>
        <taxon>Tsukamurellaceae</taxon>
        <taxon>Tsukamurella</taxon>
    </lineage>
</organism>
<dbReference type="InterPro" id="IPR050313">
    <property type="entry name" value="Carb_Metab_HTH_regulators"/>
</dbReference>
<evidence type="ECO:0000313" key="3">
    <source>
        <dbReference type="Proteomes" id="UP001500635"/>
    </source>
</evidence>
<dbReference type="InterPro" id="IPR036390">
    <property type="entry name" value="WH_DNA-bd_sf"/>
</dbReference>
<feature type="domain" description="HTH arsR-type" evidence="1">
    <location>
        <begin position="48"/>
        <end position="89"/>
    </location>
</feature>
<dbReference type="SUPFAM" id="SSF46785">
    <property type="entry name" value="Winged helix' DNA-binding domain"/>
    <property type="match status" value="1"/>
</dbReference>
<dbReference type="CDD" id="cd00090">
    <property type="entry name" value="HTH_ARSR"/>
    <property type="match status" value="1"/>
</dbReference>
<comment type="caution">
    <text evidence="2">The sequence shown here is derived from an EMBL/GenBank/DDBJ whole genome shotgun (WGS) entry which is preliminary data.</text>
</comment>
<dbReference type="Pfam" id="PF01022">
    <property type="entry name" value="HTH_5"/>
    <property type="match status" value="1"/>
</dbReference>
<dbReference type="Proteomes" id="UP001500635">
    <property type="component" value="Unassembled WGS sequence"/>
</dbReference>
<accession>A0ABP8J0G0</accession>
<dbReference type="InterPro" id="IPR001845">
    <property type="entry name" value="HTH_ArsR_DNA-bd_dom"/>
</dbReference>
<sequence>MKTHEAASRVGAPAPRAVVMRRVAGGRVAGGGPATARESVTRPAEGDTRHAIVSLLMERGACTAVDIGAALDITPTAVRRHLDILVDAGEVTTATPSGHSARGRGRPAREFLLTQTGRRQLAQGYDALAQDALRALREVGGEDAVRAFARRRAEAAVAAAKDDASRDTGEAARRIALALSDAGFAADTRTVGTGVQICQHHCPVSEVATEFPELCEAEIEVIGELLGTHVQRLATIANGDRACTTHVPLITGQPKERG</sequence>
<evidence type="ECO:0000313" key="2">
    <source>
        <dbReference type="EMBL" id="GAA4382671.1"/>
    </source>
</evidence>
<protein>
    <submittedName>
        <fullName evidence="2">Transcriptional regulator</fullName>
    </submittedName>
</protein>
<dbReference type="Gene3D" id="1.10.10.10">
    <property type="entry name" value="Winged helix-like DNA-binding domain superfamily/Winged helix DNA-binding domain"/>
    <property type="match status" value="1"/>
</dbReference>
<proteinExistence type="predicted"/>
<gene>
    <name evidence="2" type="ORF">GCM10023147_00700</name>
</gene>
<dbReference type="InterPro" id="IPR036388">
    <property type="entry name" value="WH-like_DNA-bd_sf"/>
</dbReference>
<keyword evidence="3" id="KW-1185">Reference proteome</keyword>
<dbReference type="PANTHER" id="PTHR30363:SF28">
    <property type="entry name" value="TRANSCRIPTIONAL REGULATORY PROTEIN-RELATED"/>
    <property type="match status" value="1"/>
</dbReference>
<reference evidence="3" key="1">
    <citation type="journal article" date="2019" name="Int. J. Syst. Evol. Microbiol.">
        <title>The Global Catalogue of Microorganisms (GCM) 10K type strain sequencing project: providing services to taxonomists for standard genome sequencing and annotation.</title>
        <authorList>
            <consortium name="The Broad Institute Genomics Platform"/>
            <consortium name="The Broad Institute Genome Sequencing Center for Infectious Disease"/>
            <person name="Wu L."/>
            <person name="Ma J."/>
        </authorList>
    </citation>
    <scope>NUCLEOTIDE SEQUENCE [LARGE SCALE GENOMIC DNA]</scope>
    <source>
        <strain evidence="3">JCM 17688</strain>
    </source>
</reference>
<name>A0ABP8J0G0_9ACTN</name>
<dbReference type="InterPro" id="IPR011991">
    <property type="entry name" value="ArsR-like_HTH"/>
</dbReference>
<dbReference type="EMBL" id="BAABFR010000001">
    <property type="protein sequence ID" value="GAA4382671.1"/>
    <property type="molecule type" value="Genomic_DNA"/>
</dbReference>
<dbReference type="PANTHER" id="PTHR30363">
    <property type="entry name" value="HTH-TYPE TRANSCRIPTIONAL REGULATOR SRLR-RELATED"/>
    <property type="match status" value="1"/>
</dbReference>
<evidence type="ECO:0000259" key="1">
    <source>
        <dbReference type="Pfam" id="PF01022"/>
    </source>
</evidence>
<dbReference type="RefSeq" id="WP_344989274.1">
    <property type="nucleotide sequence ID" value="NZ_BAABFR010000001.1"/>
</dbReference>